<dbReference type="SUPFAM" id="SSF158442">
    <property type="entry name" value="DsbB-like"/>
    <property type="match status" value="1"/>
</dbReference>
<keyword evidence="3 5" id="KW-1133">Transmembrane helix</keyword>
<comment type="subcellular location">
    <subcellularLocation>
        <location evidence="1">Membrane</location>
        <topology evidence="1">Multi-pass membrane protein</topology>
    </subcellularLocation>
</comment>
<dbReference type="PIRSF" id="PIRSF033913">
    <property type="entry name" value="S-S_format_DsbB"/>
    <property type="match status" value="1"/>
</dbReference>
<dbReference type="InterPro" id="IPR023380">
    <property type="entry name" value="DsbB-like_sf"/>
</dbReference>
<dbReference type="InterPro" id="IPR024199">
    <property type="entry name" value="Uncharacterised_DsbB"/>
</dbReference>
<proteinExistence type="predicted"/>
<dbReference type="Gene3D" id="1.20.1550.10">
    <property type="entry name" value="DsbB-like"/>
    <property type="match status" value="1"/>
</dbReference>
<organism evidence="6 7">
    <name type="scientific">Xanthobacter agilis</name>
    <dbReference type="NCBI Taxonomy" id="47492"/>
    <lineage>
        <taxon>Bacteria</taxon>
        <taxon>Pseudomonadati</taxon>
        <taxon>Pseudomonadota</taxon>
        <taxon>Alphaproteobacteria</taxon>
        <taxon>Hyphomicrobiales</taxon>
        <taxon>Xanthobacteraceae</taxon>
        <taxon>Xanthobacter</taxon>
    </lineage>
</organism>
<evidence type="ECO:0000256" key="5">
    <source>
        <dbReference type="SAM" id="Phobius"/>
    </source>
</evidence>
<evidence type="ECO:0000256" key="1">
    <source>
        <dbReference type="ARBA" id="ARBA00004141"/>
    </source>
</evidence>
<dbReference type="RefSeq" id="WP_237347208.1">
    <property type="nucleotide sequence ID" value="NZ_JABWGX010000030.1"/>
</dbReference>
<protein>
    <submittedName>
        <fullName evidence="6">Disulfide bond formation protein DsbB</fullName>
    </submittedName>
</protein>
<evidence type="ECO:0000313" key="6">
    <source>
        <dbReference type="EMBL" id="MDQ0504262.1"/>
    </source>
</evidence>
<reference evidence="6 7" key="1">
    <citation type="submission" date="2023-07" db="EMBL/GenBank/DDBJ databases">
        <title>Genomic Encyclopedia of Type Strains, Phase IV (KMG-IV): sequencing the most valuable type-strain genomes for metagenomic binning, comparative biology and taxonomic classification.</title>
        <authorList>
            <person name="Goeker M."/>
        </authorList>
    </citation>
    <scope>NUCLEOTIDE SEQUENCE [LARGE SCALE GENOMIC DNA]</scope>
    <source>
        <strain evidence="6 7">DSM 3770</strain>
    </source>
</reference>
<keyword evidence="4 5" id="KW-0472">Membrane</keyword>
<evidence type="ECO:0000256" key="3">
    <source>
        <dbReference type="ARBA" id="ARBA00022989"/>
    </source>
</evidence>
<keyword evidence="2 5" id="KW-0812">Transmembrane</keyword>
<feature type="transmembrane region" description="Helical" evidence="5">
    <location>
        <begin position="133"/>
        <end position="152"/>
    </location>
</feature>
<feature type="transmembrane region" description="Helical" evidence="5">
    <location>
        <begin position="38"/>
        <end position="57"/>
    </location>
</feature>
<accession>A0ABU0LAU1</accession>
<dbReference type="EMBL" id="JAUSVY010000002">
    <property type="protein sequence ID" value="MDQ0504262.1"/>
    <property type="molecule type" value="Genomic_DNA"/>
</dbReference>
<keyword evidence="7" id="KW-1185">Reference proteome</keyword>
<gene>
    <name evidence="6" type="ORF">QOZ94_001036</name>
</gene>
<feature type="transmembrane region" description="Helical" evidence="5">
    <location>
        <begin position="64"/>
        <end position="86"/>
    </location>
</feature>
<evidence type="ECO:0000256" key="2">
    <source>
        <dbReference type="ARBA" id="ARBA00022692"/>
    </source>
</evidence>
<dbReference type="InterPro" id="IPR003752">
    <property type="entry name" value="DiS_bond_form_DsbB/BdbC"/>
</dbReference>
<evidence type="ECO:0000313" key="7">
    <source>
        <dbReference type="Proteomes" id="UP001241747"/>
    </source>
</evidence>
<dbReference type="Pfam" id="PF02600">
    <property type="entry name" value="DsbB"/>
    <property type="match status" value="1"/>
</dbReference>
<name>A0ABU0LAU1_XANAG</name>
<dbReference type="Proteomes" id="UP001241747">
    <property type="component" value="Unassembled WGS sequence"/>
</dbReference>
<evidence type="ECO:0000256" key="4">
    <source>
        <dbReference type="ARBA" id="ARBA00023136"/>
    </source>
</evidence>
<sequence length="157" mass="16039">MAAAILVTAGSAFAVAAAWFFQLVVGLAPCPLCLDQRIPYYIGLPLGLVAIAVLAAGHSRTGRVLLAVLALLMLGNLGLAVFHAGVEWRFWSGPTSCTGAPTMVTGDILSALKGANVPRCDEAAWRLLGLSMAGWNAIIAAALALVAGRAAATGRTL</sequence>
<comment type="caution">
    <text evidence="6">The sequence shown here is derived from an EMBL/GenBank/DDBJ whole genome shotgun (WGS) entry which is preliminary data.</text>
</comment>